<name>M2XGA3_DOTSN</name>
<dbReference type="HOGENOM" id="CLU_863367_0_0_1"/>
<keyword evidence="3" id="KW-1185">Reference proteome</keyword>
<dbReference type="EMBL" id="KB446548">
    <property type="protein sequence ID" value="EME38101.1"/>
    <property type="molecule type" value="Genomic_DNA"/>
</dbReference>
<protein>
    <submittedName>
        <fullName evidence="2">Uncharacterized protein</fullName>
    </submittedName>
</protein>
<evidence type="ECO:0000313" key="2">
    <source>
        <dbReference type="EMBL" id="EME38101.1"/>
    </source>
</evidence>
<reference evidence="3" key="1">
    <citation type="journal article" date="2012" name="PLoS Genet.">
        <title>The genomes of the fungal plant pathogens Cladosporium fulvum and Dothistroma septosporum reveal adaptation to different hosts and lifestyles but also signatures of common ancestry.</title>
        <authorList>
            <person name="de Wit P.J.G.M."/>
            <person name="van der Burgt A."/>
            <person name="Oekmen B."/>
            <person name="Stergiopoulos I."/>
            <person name="Abd-Elsalam K.A."/>
            <person name="Aerts A.L."/>
            <person name="Bahkali A.H."/>
            <person name="Beenen H.G."/>
            <person name="Chettri P."/>
            <person name="Cox M.P."/>
            <person name="Datema E."/>
            <person name="de Vries R.P."/>
            <person name="Dhillon B."/>
            <person name="Ganley A.R."/>
            <person name="Griffiths S.A."/>
            <person name="Guo Y."/>
            <person name="Hamelin R.C."/>
            <person name="Henrissat B."/>
            <person name="Kabir M.S."/>
            <person name="Jashni M.K."/>
            <person name="Kema G."/>
            <person name="Klaubauf S."/>
            <person name="Lapidus A."/>
            <person name="Levasseur A."/>
            <person name="Lindquist E."/>
            <person name="Mehrabi R."/>
            <person name="Ohm R.A."/>
            <person name="Owen T.J."/>
            <person name="Salamov A."/>
            <person name="Schwelm A."/>
            <person name="Schijlen E."/>
            <person name="Sun H."/>
            <person name="van den Burg H.A."/>
            <person name="van Ham R.C.H.J."/>
            <person name="Zhang S."/>
            <person name="Goodwin S.B."/>
            <person name="Grigoriev I.V."/>
            <person name="Collemare J."/>
            <person name="Bradshaw R.E."/>
        </authorList>
    </citation>
    <scope>NUCLEOTIDE SEQUENCE [LARGE SCALE GENOMIC DNA]</scope>
    <source>
        <strain evidence="3">NZE10 / CBS 128990</strain>
    </source>
</reference>
<dbReference type="OrthoDB" id="3864188at2759"/>
<dbReference type="Proteomes" id="UP000016933">
    <property type="component" value="Unassembled WGS sequence"/>
</dbReference>
<feature type="compositionally biased region" description="Polar residues" evidence="1">
    <location>
        <begin position="79"/>
        <end position="95"/>
    </location>
</feature>
<dbReference type="AlphaFoldDB" id="M2XGA3"/>
<proteinExistence type="predicted"/>
<sequence>MTERPSWITSPPSHHHYRAINARDTALPAPKDILSRRRKATESAEEGHITSQRRGPAWARSGLETLDKEIDNPAFPAPSSAQRTASISRSETPAVSRSRLEKQPKAFSKSSSMSLSATSNLYQKQPVDAKTANDIELGAILRGIKVFDNLPLHATIVKRPAGDWTELRYSECKGNYSLNTKKSSNGVNCLRLHLHKSHTKDKGDLASEKIVETSTFRELSNEKLYEIMRRGEAGYLVAKVNSRPITSSPAAAELLGGVWLHRSPSRRRLGRDHLPCLQRQLDKEKGEYIEGGVKGFADHLGDWHGEELVQSPRELLARIEGG</sequence>
<organism evidence="2 3">
    <name type="scientific">Dothistroma septosporum (strain NZE10 / CBS 128990)</name>
    <name type="common">Red band needle blight fungus</name>
    <name type="synonym">Mycosphaerella pini</name>
    <dbReference type="NCBI Taxonomy" id="675120"/>
    <lineage>
        <taxon>Eukaryota</taxon>
        <taxon>Fungi</taxon>
        <taxon>Dikarya</taxon>
        <taxon>Ascomycota</taxon>
        <taxon>Pezizomycotina</taxon>
        <taxon>Dothideomycetes</taxon>
        <taxon>Dothideomycetidae</taxon>
        <taxon>Mycosphaerellales</taxon>
        <taxon>Mycosphaerellaceae</taxon>
        <taxon>Dothistroma</taxon>
    </lineage>
</organism>
<reference evidence="2 3" key="2">
    <citation type="journal article" date="2012" name="PLoS Pathog.">
        <title>Diverse lifestyles and strategies of plant pathogenesis encoded in the genomes of eighteen Dothideomycetes fungi.</title>
        <authorList>
            <person name="Ohm R.A."/>
            <person name="Feau N."/>
            <person name="Henrissat B."/>
            <person name="Schoch C.L."/>
            <person name="Horwitz B.A."/>
            <person name="Barry K.W."/>
            <person name="Condon B.J."/>
            <person name="Copeland A.C."/>
            <person name="Dhillon B."/>
            <person name="Glaser F."/>
            <person name="Hesse C.N."/>
            <person name="Kosti I."/>
            <person name="LaButti K."/>
            <person name="Lindquist E.A."/>
            <person name="Lucas S."/>
            <person name="Salamov A.A."/>
            <person name="Bradshaw R.E."/>
            <person name="Ciuffetti L."/>
            <person name="Hamelin R.C."/>
            <person name="Kema G.H.J."/>
            <person name="Lawrence C."/>
            <person name="Scott J.A."/>
            <person name="Spatafora J.W."/>
            <person name="Turgeon B.G."/>
            <person name="de Wit P.J.G.M."/>
            <person name="Zhong S."/>
            <person name="Goodwin S.B."/>
            <person name="Grigoriev I.V."/>
        </authorList>
    </citation>
    <scope>NUCLEOTIDE SEQUENCE [LARGE SCALE GENOMIC DNA]</scope>
    <source>
        <strain evidence="3">NZE10 / CBS 128990</strain>
    </source>
</reference>
<feature type="region of interest" description="Disordered" evidence="1">
    <location>
        <begin position="23"/>
        <end position="115"/>
    </location>
</feature>
<gene>
    <name evidence="2" type="ORF">DOTSEDRAFT_39636</name>
</gene>
<evidence type="ECO:0000256" key="1">
    <source>
        <dbReference type="SAM" id="MobiDB-lite"/>
    </source>
</evidence>
<accession>M2XGA3</accession>
<evidence type="ECO:0000313" key="3">
    <source>
        <dbReference type="Proteomes" id="UP000016933"/>
    </source>
</evidence>